<evidence type="ECO:0000256" key="1">
    <source>
        <dbReference type="SAM" id="Phobius"/>
    </source>
</evidence>
<proteinExistence type="predicted"/>
<feature type="transmembrane region" description="Helical" evidence="1">
    <location>
        <begin position="20"/>
        <end position="38"/>
    </location>
</feature>
<dbReference type="EMBL" id="JBHTAS010000001">
    <property type="protein sequence ID" value="MFC7140018.1"/>
    <property type="molecule type" value="Genomic_DNA"/>
</dbReference>
<reference evidence="2 3" key="1">
    <citation type="journal article" date="2019" name="Int. J. Syst. Evol. Microbiol.">
        <title>The Global Catalogue of Microorganisms (GCM) 10K type strain sequencing project: providing services to taxonomists for standard genome sequencing and annotation.</title>
        <authorList>
            <consortium name="The Broad Institute Genomics Platform"/>
            <consortium name="The Broad Institute Genome Sequencing Center for Infectious Disease"/>
            <person name="Wu L."/>
            <person name="Ma J."/>
        </authorList>
    </citation>
    <scope>NUCLEOTIDE SEQUENCE [LARGE SCALE GENOMIC DNA]</scope>
    <source>
        <strain evidence="2 3">XZYJT29</strain>
    </source>
</reference>
<accession>A0ABD5XY12</accession>
<evidence type="ECO:0000313" key="2">
    <source>
        <dbReference type="EMBL" id="MFC7140018.1"/>
    </source>
</evidence>
<organism evidence="2 3">
    <name type="scientific">Halosimplex aquaticum</name>
    <dbReference type="NCBI Taxonomy" id="3026162"/>
    <lineage>
        <taxon>Archaea</taxon>
        <taxon>Methanobacteriati</taxon>
        <taxon>Methanobacteriota</taxon>
        <taxon>Stenosarchaea group</taxon>
        <taxon>Halobacteria</taxon>
        <taxon>Halobacteriales</taxon>
        <taxon>Haloarculaceae</taxon>
        <taxon>Halosimplex</taxon>
    </lineage>
</organism>
<keyword evidence="3" id="KW-1185">Reference proteome</keyword>
<dbReference type="GeneID" id="78820291"/>
<protein>
    <submittedName>
        <fullName evidence="2">Uncharacterized protein</fullName>
    </submittedName>
</protein>
<evidence type="ECO:0000313" key="3">
    <source>
        <dbReference type="Proteomes" id="UP001596432"/>
    </source>
</evidence>
<name>A0ABD5XY12_9EURY</name>
<gene>
    <name evidence="2" type="ORF">ACFQMA_09250</name>
</gene>
<dbReference type="Proteomes" id="UP001596432">
    <property type="component" value="Unassembled WGS sequence"/>
</dbReference>
<comment type="caution">
    <text evidence="2">The sequence shown here is derived from an EMBL/GenBank/DDBJ whole genome shotgun (WGS) entry which is preliminary data.</text>
</comment>
<sequence>MRRQFPAEALPDGNLAVPHHYYLGAIILLIAVMVVWDNYPEREPVWAGAAVLFGLYGFLSAWPRYPPLGAGIVLASTAVAVTAPFRPAWWRRYPYRWQLVAVLGALIMLDDAVSHSLGVWTPLDAVWKSDIRPALGLG</sequence>
<dbReference type="AlphaFoldDB" id="A0ABD5XY12"/>
<dbReference type="RefSeq" id="WP_274325585.1">
    <property type="nucleotide sequence ID" value="NZ_CP118158.1"/>
</dbReference>
<keyword evidence="1" id="KW-1133">Transmembrane helix</keyword>
<keyword evidence="1" id="KW-0472">Membrane</keyword>
<feature type="transmembrane region" description="Helical" evidence="1">
    <location>
        <begin position="68"/>
        <end position="85"/>
    </location>
</feature>
<feature type="transmembrane region" description="Helical" evidence="1">
    <location>
        <begin position="45"/>
        <end position="62"/>
    </location>
</feature>
<keyword evidence="1" id="KW-0812">Transmembrane</keyword>